<protein>
    <recommendedName>
        <fullName evidence="3">N-acetyltransferase domain-containing protein</fullName>
    </recommendedName>
</protein>
<dbReference type="Proteomes" id="UP001549036">
    <property type="component" value="Unassembled WGS sequence"/>
</dbReference>
<sequence>MIFAKRAFPRSDLPADLLDEFVETLLGNRLRCLVRDRRMSMERDRKADEERQALKDHLCIAPDMTEVTGKTVKPHTIAPVELVLATPLDEGFDGLRNDRRFGGRGIATEVVQLLAQLGLEQKLMTNAVGLHAACSRQAGVAPATGTSIGQTLEIAYGRYLR</sequence>
<dbReference type="EMBL" id="JBEPLM010000002">
    <property type="protein sequence ID" value="MET3591814.1"/>
    <property type="molecule type" value="Genomic_DNA"/>
</dbReference>
<reference evidence="1 2" key="1">
    <citation type="submission" date="2024-06" db="EMBL/GenBank/DDBJ databases">
        <title>Genomic Encyclopedia of Type Strains, Phase IV (KMG-IV): sequencing the most valuable type-strain genomes for metagenomic binning, comparative biology and taxonomic classification.</title>
        <authorList>
            <person name="Goeker M."/>
        </authorList>
    </citation>
    <scope>NUCLEOTIDE SEQUENCE [LARGE SCALE GENOMIC DNA]</scope>
    <source>
        <strain evidence="1 2">DSM 29846</strain>
    </source>
</reference>
<gene>
    <name evidence="1" type="ORF">ABID26_001198</name>
</gene>
<evidence type="ECO:0008006" key="3">
    <source>
        <dbReference type="Google" id="ProtNLM"/>
    </source>
</evidence>
<proteinExistence type="predicted"/>
<comment type="caution">
    <text evidence="1">The sequence shown here is derived from an EMBL/GenBank/DDBJ whole genome shotgun (WGS) entry which is preliminary data.</text>
</comment>
<keyword evidence="2" id="KW-1185">Reference proteome</keyword>
<accession>A0ABV2HML8</accession>
<dbReference type="RefSeq" id="WP_354414429.1">
    <property type="nucleotide sequence ID" value="NZ_JBEPLM010000002.1"/>
</dbReference>
<organism evidence="1 2">
    <name type="scientific">Mesorhizobium shonense</name>
    <dbReference type="NCBI Taxonomy" id="1209948"/>
    <lineage>
        <taxon>Bacteria</taxon>
        <taxon>Pseudomonadati</taxon>
        <taxon>Pseudomonadota</taxon>
        <taxon>Alphaproteobacteria</taxon>
        <taxon>Hyphomicrobiales</taxon>
        <taxon>Phyllobacteriaceae</taxon>
        <taxon>Mesorhizobium</taxon>
    </lineage>
</organism>
<name>A0ABV2HML8_9HYPH</name>
<evidence type="ECO:0000313" key="2">
    <source>
        <dbReference type="Proteomes" id="UP001549036"/>
    </source>
</evidence>
<evidence type="ECO:0000313" key="1">
    <source>
        <dbReference type="EMBL" id="MET3591814.1"/>
    </source>
</evidence>